<name>A0ABU5DSE2_9BURK</name>
<accession>A0ABU5DSE2</accession>
<feature type="chain" id="PRO_5046866026" description="Tetratricopeptide repeat protein" evidence="1">
    <location>
        <begin position="27"/>
        <end position="396"/>
    </location>
</feature>
<sequence length="396" mass="42459">MKHAPAARALAAGLLLILGAAGLAAAAPYTPQRDDEVVEQLPLRAGSAAERARQRSVQRMLAQQPKNLELALPAARAALERNRRYGDPRDLGSAQAWLQPWWNEPAPPPQARLLKAVVLQARHDFDPAIAELDALLATPDLPAALRAQAELTRAGVLQVRGRWDEARAGCQRLAAPPLSLPHGAACLAELDSLQGKAGEAAQRLDAIEHQPNAPRAWVALLRAELAERQAAPDAGTLFAQALQLSDGDLYARAAYADWLLAAGRPDAAAAVVREGQPASLEALPDNLLLRLAIALKRSGTRDASDAATEMQQRFDAAALRGDTSHGRERARFALDVRGDAREALAQARLNWEQQKEPADALLLLRAAKAAGQLDAAAPVHAFVRAQRMQDQRMSGL</sequence>
<dbReference type="Gene3D" id="1.25.40.10">
    <property type="entry name" value="Tetratricopeptide repeat domain"/>
    <property type="match status" value="1"/>
</dbReference>
<dbReference type="RefSeq" id="WP_320425940.1">
    <property type="nucleotide sequence ID" value="NZ_JAXCLA010000009.1"/>
</dbReference>
<dbReference type="InterPro" id="IPR011990">
    <property type="entry name" value="TPR-like_helical_dom_sf"/>
</dbReference>
<feature type="signal peptide" evidence="1">
    <location>
        <begin position="1"/>
        <end position="26"/>
    </location>
</feature>
<organism evidence="2 3">
    <name type="scientific">Roseateles agri</name>
    <dbReference type="NCBI Taxonomy" id="3098619"/>
    <lineage>
        <taxon>Bacteria</taxon>
        <taxon>Pseudomonadati</taxon>
        <taxon>Pseudomonadota</taxon>
        <taxon>Betaproteobacteria</taxon>
        <taxon>Burkholderiales</taxon>
        <taxon>Sphaerotilaceae</taxon>
        <taxon>Roseateles</taxon>
    </lineage>
</organism>
<dbReference type="EMBL" id="JAXCLA010000009">
    <property type="protein sequence ID" value="MDY0747972.1"/>
    <property type="molecule type" value="Genomic_DNA"/>
</dbReference>
<evidence type="ECO:0000256" key="1">
    <source>
        <dbReference type="SAM" id="SignalP"/>
    </source>
</evidence>
<keyword evidence="1" id="KW-0732">Signal</keyword>
<keyword evidence="3" id="KW-1185">Reference proteome</keyword>
<evidence type="ECO:0008006" key="4">
    <source>
        <dbReference type="Google" id="ProtNLM"/>
    </source>
</evidence>
<gene>
    <name evidence="2" type="ORF">SNE35_25950</name>
</gene>
<dbReference type="SUPFAM" id="SSF48452">
    <property type="entry name" value="TPR-like"/>
    <property type="match status" value="1"/>
</dbReference>
<protein>
    <recommendedName>
        <fullName evidence="4">Tetratricopeptide repeat protein</fullName>
    </recommendedName>
</protein>
<proteinExistence type="predicted"/>
<comment type="caution">
    <text evidence="2">The sequence shown here is derived from an EMBL/GenBank/DDBJ whole genome shotgun (WGS) entry which is preliminary data.</text>
</comment>
<dbReference type="Proteomes" id="UP001285263">
    <property type="component" value="Unassembled WGS sequence"/>
</dbReference>
<reference evidence="2 3" key="1">
    <citation type="submission" date="2023-11" db="EMBL/GenBank/DDBJ databases">
        <title>Paucibacter sp. nov., isolated from fresh soil in Korea.</title>
        <authorList>
            <person name="Le N.T.T."/>
        </authorList>
    </citation>
    <scope>NUCLEOTIDE SEQUENCE [LARGE SCALE GENOMIC DNA]</scope>
    <source>
        <strain evidence="2 3">R3-3</strain>
    </source>
</reference>
<evidence type="ECO:0000313" key="3">
    <source>
        <dbReference type="Proteomes" id="UP001285263"/>
    </source>
</evidence>
<evidence type="ECO:0000313" key="2">
    <source>
        <dbReference type="EMBL" id="MDY0747972.1"/>
    </source>
</evidence>